<dbReference type="EMBL" id="JAATEM010000044">
    <property type="protein sequence ID" value="NJP53697.1"/>
    <property type="molecule type" value="Genomic_DNA"/>
</dbReference>
<comment type="caution">
    <text evidence="2">The sequence shown here is derived from an EMBL/GenBank/DDBJ whole genome shotgun (WGS) entry which is preliminary data.</text>
</comment>
<feature type="compositionally biased region" description="Basic and acidic residues" evidence="1">
    <location>
        <begin position="25"/>
        <end position="44"/>
    </location>
</feature>
<evidence type="ECO:0000313" key="3">
    <source>
        <dbReference type="Proteomes" id="UP000730591"/>
    </source>
</evidence>
<reference evidence="2 3" key="1">
    <citation type="submission" date="2020-03" db="EMBL/GenBank/DDBJ databases">
        <title>WGS of actinomycetes isolated from Thailand.</title>
        <authorList>
            <person name="Thawai C."/>
        </authorList>
    </citation>
    <scope>NUCLEOTIDE SEQUENCE [LARGE SCALE GENOMIC DNA]</scope>
    <source>
        <strain evidence="2 3">SBST2-5</strain>
    </source>
</reference>
<accession>A0ABX1AEK4</accession>
<dbReference type="Proteomes" id="UP000730591">
    <property type="component" value="Unassembled WGS sequence"/>
</dbReference>
<feature type="region of interest" description="Disordered" evidence="1">
    <location>
        <begin position="81"/>
        <end position="141"/>
    </location>
</feature>
<proteinExistence type="predicted"/>
<feature type="compositionally biased region" description="Low complexity" evidence="1">
    <location>
        <begin position="88"/>
        <end position="123"/>
    </location>
</feature>
<evidence type="ECO:0000256" key="1">
    <source>
        <dbReference type="SAM" id="MobiDB-lite"/>
    </source>
</evidence>
<sequence length="189" mass="18473">MLIASAVLPAVAATGCTGGSGKSGAGERRPESAEERARARAARESAELVERYDAVIAAHPKLAGRLGLLRADVVRQEAAFGGGAGKHASPSATAPASGSPSASASVSGSAPASASGPVSGSPSEEAVVAASPSGVPGDEKEALAQLARAERELADRRAEGLVEAPGELARLLASVAAAGAARAYLLTKA</sequence>
<name>A0ABX1AEK4_9ACTN</name>
<organism evidence="2 3">
    <name type="scientific">Streptomyces composti</name>
    <dbReference type="NCBI Taxonomy" id="2720025"/>
    <lineage>
        <taxon>Bacteria</taxon>
        <taxon>Bacillati</taxon>
        <taxon>Actinomycetota</taxon>
        <taxon>Actinomycetes</taxon>
        <taxon>Kitasatosporales</taxon>
        <taxon>Streptomycetaceae</taxon>
        <taxon>Streptomyces</taxon>
    </lineage>
</organism>
<gene>
    <name evidence="2" type="ORF">HCJ93_27435</name>
</gene>
<evidence type="ECO:0000313" key="2">
    <source>
        <dbReference type="EMBL" id="NJP53697.1"/>
    </source>
</evidence>
<feature type="region of interest" description="Disordered" evidence="1">
    <location>
        <begin position="13"/>
        <end position="44"/>
    </location>
</feature>
<evidence type="ECO:0008006" key="4">
    <source>
        <dbReference type="Google" id="ProtNLM"/>
    </source>
</evidence>
<protein>
    <recommendedName>
        <fullName evidence="4">Lipoprotein</fullName>
    </recommendedName>
</protein>
<keyword evidence="3" id="KW-1185">Reference proteome</keyword>